<accession>A0A381QKX2</accession>
<dbReference type="EMBL" id="UINC01001409">
    <property type="protein sequence ID" value="SUZ79992.1"/>
    <property type="molecule type" value="Genomic_DNA"/>
</dbReference>
<proteinExistence type="predicted"/>
<reference evidence="1" key="1">
    <citation type="submission" date="2018-05" db="EMBL/GenBank/DDBJ databases">
        <authorList>
            <person name="Lanie J.A."/>
            <person name="Ng W.-L."/>
            <person name="Kazmierczak K.M."/>
            <person name="Andrzejewski T.M."/>
            <person name="Davidsen T.M."/>
            <person name="Wayne K.J."/>
            <person name="Tettelin H."/>
            <person name="Glass J.I."/>
            <person name="Rusch D."/>
            <person name="Podicherti R."/>
            <person name="Tsui H.-C.T."/>
            <person name="Winkler M.E."/>
        </authorList>
    </citation>
    <scope>NUCLEOTIDE SEQUENCE</scope>
</reference>
<gene>
    <name evidence="1" type="ORF">METZ01_LOCUS32846</name>
</gene>
<dbReference type="AlphaFoldDB" id="A0A381QKX2"/>
<evidence type="ECO:0000313" key="1">
    <source>
        <dbReference type="EMBL" id="SUZ79992.1"/>
    </source>
</evidence>
<organism evidence="1">
    <name type="scientific">marine metagenome</name>
    <dbReference type="NCBI Taxonomy" id="408172"/>
    <lineage>
        <taxon>unclassified sequences</taxon>
        <taxon>metagenomes</taxon>
        <taxon>ecological metagenomes</taxon>
    </lineage>
</organism>
<name>A0A381QKX2_9ZZZZ</name>
<sequence>MTYAESKFYLYSTYKAWFLKKYIE</sequence>
<protein>
    <submittedName>
        <fullName evidence="1">Uncharacterized protein</fullName>
    </submittedName>
</protein>